<dbReference type="PROSITE" id="PS50977">
    <property type="entry name" value="HTH_TETR_2"/>
    <property type="match status" value="1"/>
</dbReference>
<proteinExistence type="predicted"/>
<protein>
    <submittedName>
        <fullName evidence="4">TetR family transcriptional regulator</fullName>
    </submittedName>
</protein>
<organism evidence="4 5">
    <name type="scientific">Winogradskyella epiphytica</name>
    <dbReference type="NCBI Taxonomy" id="262005"/>
    <lineage>
        <taxon>Bacteria</taxon>
        <taxon>Pseudomonadati</taxon>
        <taxon>Bacteroidota</taxon>
        <taxon>Flavobacteriia</taxon>
        <taxon>Flavobacteriales</taxon>
        <taxon>Flavobacteriaceae</taxon>
        <taxon>Winogradskyella</taxon>
    </lineage>
</organism>
<dbReference type="SUPFAM" id="SSF46689">
    <property type="entry name" value="Homeodomain-like"/>
    <property type="match status" value="1"/>
</dbReference>
<dbReference type="Gene3D" id="1.10.357.10">
    <property type="entry name" value="Tetracycline Repressor, domain 2"/>
    <property type="match status" value="1"/>
</dbReference>
<evidence type="ECO:0000259" key="3">
    <source>
        <dbReference type="PROSITE" id="PS50977"/>
    </source>
</evidence>
<evidence type="ECO:0000313" key="5">
    <source>
        <dbReference type="Proteomes" id="UP000248054"/>
    </source>
</evidence>
<dbReference type="Proteomes" id="UP000248054">
    <property type="component" value="Unassembled WGS sequence"/>
</dbReference>
<dbReference type="EMBL" id="QJTD01000001">
    <property type="protein sequence ID" value="PYE83537.1"/>
    <property type="molecule type" value="Genomic_DNA"/>
</dbReference>
<dbReference type="InterPro" id="IPR001647">
    <property type="entry name" value="HTH_TetR"/>
</dbReference>
<feature type="DNA-binding region" description="H-T-H motif" evidence="2">
    <location>
        <begin position="51"/>
        <end position="70"/>
    </location>
</feature>
<dbReference type="InterPro" id="IPR036271">
    <property type="entry name" value="Tet_transcr_reg_TetR-rel_C_sf"/>
</dbReference>
<keyword evidence="5" id="KW-1185">Reference proteome</keyword>
<evidence type="ECO:0000313" key="4">
    <source>
        <dbReference type="EMBL" id="PYE83537.1"/>
    </source>
</evidence>
<dbReference type="InterPro" id="IPR009057">
    <property type="entry name" value="Homeodomain-like_sf"/>
</dbReference>
<name>A0A2V4XXM0_9FLAO</name>
<dbReference type="SUPFAM" id="SSF48498">
    <property type="entry name" value="Tetracyclin repressor-like, C-terminal domain"/>
    <property type="match status" value="1"/>
</dbReference>
<dbReference type="PANTHER" id="PTHR43479:SF11">
    <property type="entry name" value="ACREF_ENVCD OPERON REPRESSOR-RELATED"/>
    <property type="match status" value="1"/>
</dbReference>
<dbReference type="PANTHER" id="PTHR43479">
    <property type="entry name" value="ACREF/ENVCD OPERON REPRESSOR-RELATED"/>
    <property type="match status" value="1"/>
</dbReference>
<dbReference type="InterPro" id="IPR050624">
    <property type="entry name" value="HTH-type_Tx_Regulator"/>
</dbReference>
<dbReference type="PRINTS" id="PR00455">
    <property type="entry name" value="HTHTETR"/>
</dbReference>
<gene>
    <name evidence="4" type="ORF">DFQ11_101974</name>
</gene>
<evidence type="ECO:0000256" key="2">
    <source>
        <dbReference type="PROSITE-ProRule" id="PRU00335"/>
    </source>
</evidence>
<feature type="domain" description="HTH tetR-type" evidence="3">
    <location>
        <begin position="28"/>
        <end position="88"/>
    </location>
</feature>
<comment type="caution">
    <text evidence="4">The sequence shown here is derived from an EMBL/GenBank/DDBJ whole genome shotgun (WGS) entry which is preliminary data.</text>
</comment>
<dbReference type="Pfam" id="PF00440">
    <property type="entry name" value="TetR_N"/>
    <property type="match status" value="1"/>
</dbReference>
<dbReference type="Gene3D" id="1.10.10.60">
    <property type="entry name" value="Homeodomain-like"/>
    <property type="match status" value="1"/>
</dbReference>
<dbReference type="GO" id="GO:0003677">
    <property type="term" value="F:DNA binding"/>
    <property type="evidence" value="ECO:0007669"/>
    <property type="project" value="UniProtKB-UniRule"/>
</dbReference>
<keyword evidence="1 2" id="KW-0238">DNA-binding</keyword>
<sequence length="227" mass="26428">METFLVLKVSGCTFAILKRKGSNARNTDKMKEKIIQKSADLFLNLGFKSVTMDDIANDLGISKKTIYQHFENKTKLVEATTMSVFKEISDGIDCICDLNKNPIEEVFEIKKFVMLHLKDEKSSPQYQLQKYYPKIFTNLKNRQFSKMLNCVTGNLKRGVEQNLYRDSIDIEFVSRLYFNGMLMLKDQEIFPQESFSIPRLMDNYFEYHLRGICSPKGLEILTDIHNN</sequence>
<accession>A0A2V4XXM0</accession>
<dbReference type="AlphaFoldDB" id="A0A2V4XXM0"/>
<evidence type="ECO:0000256" key="1">
    <source>
        <dbReference type="ARBA" id="ARBA00023125"/>
    </source>
</evidence>
<reference evidence="4 5" key="1">
    <citation type="submission" date="2018-06" db="EMBL/GenBank/DDBJ databases">
        <title>Genomic Encyclopedia of Type Strains, Phase III (KMG-III): the genomes of soil and plant-associated and newly described type strains.</title>
        <authorList>
            <person name="Whitman W."/>
        </authorList>
    </citation>
    <scope>NUCLEOTIDE SEQUENCE [LARGE SCALE GENOMIC DNA]</scope>
    <source>
        <strain evidence="4 5">CECT 7945</strain>
    </source>
</reference>